<reference evidence="3" key="2">
    <citation type="submission" date="2013-04" db="EMBL/GenBank/DDBJ databases">
        <title>Genomic mechanisms accounting for the adaptation to parasitism in nematode-trapping fungi.</title>
        <authorList>
            <person name="Ahren D.G."/>
        </authorList>
    </citation>
    <scope>NUCLEOTIDE SEQUENCE [LARGE SCALE GENOMIC DNA]</scope>
    <source>
        <strain evidence="3">CBS 200.50</strain>
    </source>
</reference>
<dbReference type="HOGENOM" id="CLU_683378_0_0_1"/>
<name>S8AC39_DACHA</name>
<dbReference type="AlphaFoldDB" id="S8AC39"/>
<organism evidence="2 3">
    <name type="scientific">Dactylellina haptotyla (strain CBS 200.50)</name>
    <name type="common">Nematode-trapping fungus</name>
    <name type="synonym">Monacrosporium haptotylum</name>
    <dbReference type="NCBI Taxonomy" id="1284197"/>
    <lineage>
        <taxon>Eukaryota</taxon>
        <taxon>Fungi</taxon>
        <taxon>Dikarya</taxon>
        <taxon>Ascomycota</taxon>
        <taxon>Pezizomycotina</taxon>
        <taxon>Orbiliomycetes</taxon>
        <taxon>Orbiliales</taxon>
        <taxon>Orbiliaceae</taxon>
        <taxon>Dactylellina</taxon>
    </lineage>
</organism>
<sequence length="403" mass="44638">MKDESFNGSGDMKKHPIIKYDSFKHLAPAGLDISQIDKFIMRLKFSDDGAKKAATSKWHTDPNDHNEYFYLVVDAPAAEDPTITRATPFQIQSIKEADGKHLMLELEAYKMAWDVLGNLDLNVFRDNDAGTSSDPAARTTKPNKNGLAKRGDLNPNFSIDVGINKKHEEKVIFDCKECWSSGSVDLTARFRTSCFTIQEASITAKANKIQAAIDIQAELEAKFVVDRNSKSKAFKIPDKEIQIAHFPLSPLTILVTAGVRFEAEYDTEIKIDLLTGSFDPNPMKKPQLGWRPYVKEAKISANIGAALVISIDASLDILGTGIASGVELLFPKFELGLPKTQQRITYEREKEKDPLDVQSEIGFSAQPKLGYQVKFVPLKGEGLFNDVLKSAGIGSIELEGLPW</sequence>
<gene>
    <name evidence="2" type="ORF">H072_5650</name>
</gene>
<reference evidence="2 3" key="1">
    <citation type="journal article" date="2013" name="PLoS Genet.">
        <title>Genomic mechanisms accounting for the adaptation to parasitism in nematode-trapping fungi.</title>
        <authorList>
            <person name="Meerupati T."/>
            <person name="Andersson K.M."/>
            <person name="Friman E."/>
            <person name="Kumar D."/>
            <person name="Tunlid A."/>
            <person name="Ahren D."/>
        </authorList>
    </citation>
    <scope>NUCLEOTIDE SEQUENCE [LARGE SCALE GENOMIC DNA]</scope>
    <source>
        <strain evidence="2 3">CBS 200.50</strain>
    </source>
</reference>
<comment type="caution">
    <text evidence="2">The sequence shown here is derived from an EMBL/GenBank/DDBJ whole genome shotgun (WGS) entry which is preliminary data.</text>
</comment>
<dbReference type="Proteomes" id="UP000015100">
    <property type="component" value="Unassembled WGS sequence"/>
</dbReference>
<proteinExistence type="predicted"/>
<evidence type="ECO:0000256" key="1">
    <source>
        <dbReference type="SAM" id="MobiDB-lite"/>
    </source>
</evidence>
<accession>S8AC39</accession>
<protein>
    <submittedName>
        <fullName evidence="2">Uncharacterized protein</fullName>
    </submittedName>
</protein>
<dbReference type="OrthoDB" id="5423570at2759"/>
<dbReference type="EMBL" id="AQGS01000340">
    <property type="protein sequence ID" value="EPS40489.1"/>
    <property type="molecule type" value="Genomic_DNA"/>
</dbReference>
<evidence type="ECO:0000313" key="3">
    <source>
        <dbReference type="Proteomes" id="UP000015100"/>
    </source>
</evidence>
<feature type="region of interest" description="Disordered" evidence="1">
    <location>
        <begin position="130"/>
        <end position="150"/>
    </location>
</feature>
<keyword evidence="3" id="KW-1185">Reference proteome</keyword>
<evidence type="ECO:0000313" key="2">
    <source>
        <dbReference type="EMBL" id="EPS40489.1"/>
    </source>
</evidence>